<dbReference type="PANTHER" id="PTHR42850:SF4">
    <property type="entry name" value="ZINC-DEPENDENT ENDOPOLYPHOSPHATASE"/>
    <property type="match status" value="1"/>
</dbReference>
<dbReference type="EMBL" id="VWNA01000001">
    <property type="protein sequence ID" value="MQT13456.1"/>
    <property type="molecule type" value="Genomic_DNA"/>
</dbReference>
<dbReference type="AlphaFoldDB" id="A0A6A7Y413"/>
<dbReference type="GO" id="GO:0110154">
    <property type="term" value="P:RNA decapping"/>
    <property type="evidence" value="ECO:0007669"/>
    <property type="project" value="TreeGrafter"/>
</dbReference>
<dbReference type="Gene3D" id="3.60.21.10">
    <property type="match status" value="1"/>
</dbReference>
<protein>
    <submittedName>
        <fullName evidence="2">Serine/threonine protein phosphatase</fullName>
    </submittedName>
</protein>
<reference evidence="2 3" key="1">
    <citation type="submission" date="2019-09" db="EMBL/GenBank/DDBJ databases">
        <title>Segnochrobactrum spirostomi gen. nov., sp. nov., isolated from the ciliate Spirostomum cf. yagiui and description of a novel family, Segnochrobactraceae fam. nov. within the order Rhizobiales of the class Alphaproteobacteria.</title>
        <authorList>
            <person name="Akter S."/>
            <person name="Shazib S.U.A."/>
            <person name="Shin M.K."/>
        </authorList>
    </citation>
    <scope>NUCLEOTIDE SEQUENCE [LARGE SCALE GENOMIC DNA]</scope>
    <source>
        <strain evidence="2 3">Sp-1</strain>
    </source>
</reference>
<organism evidence="2 3">
    <name type="scientific">Segnochrobactrum spirostomi</name>
    <dbReference type="NCBI Taxonomy" id="2608987"/>
    <lineage>
        <taxon>Bacteria</taxon>
        <taxon>Pseudomonadati</taxon>
        <taxon>Pseudomonadota</taxon>
        <taxon>Alphaproteobacteria</taxon>
        <taxon>Hyphomicrobiales</taxon>
        <taxon>Segnochrobactraceae</taxon>
        <taxon>Segnochrobactrum</taxon>
    </lineage>
</organism>
<accession>A0A6A7Y413</accession>
<gene>
    <name evidence="2" type="ORF">F0357_12555</name>
</gene>
<dbReference type="Pfam" id="PF00149">
    <property type="entry name" value="Metallophos"/>
    <property type="match status" value="1"/>
</dbReference>
<dbReference type="GO" id="GO:0016791">
    <property type="term" value="F:phosphatase activity"/>
    <property type="evidence" value="ECO:0007669"/>
    <property type="project" value="TreeGrafter"/>
</dbReference>
<dbReference type="GO" id="GO:0008803">
    <property type="term" value="F:bis(5'-nucleosyl)-tetraphosphatase (symmetrical) activity"/>
    <property type="evidence" value="ECO:0007669"/>
    <property type="project" value="TreeGrafter"/>
</dbReference>
<evidence type="ECO:0000313" key="2">
    <source>
        <dbReference type="EMBL" id="MQT13456.1"/>
    </source>
</evidence>
<dbReference type="SUPFAM" id="SSF56300">
    <property type="entry name" value="Metallo-dependent phosphatases"/>
    <property type="match status" value="1"/>
</dbReference>
<dbReference type="InterPro" id="IPR050126">
    <property type="entry name" value="Ap4A_hydrolase"/>
</dbReference>
<feature type="domain" description="Calcineurin-like phosphoesterase" evidence="1">
    <location>
        <begin position="22"/>
        <end position="216"/>
    </location>
</feature>
<dbReference type="InterPro" id="IPR029052">
    <property type="entry name" value="Metallo-depent_PP-like"/>
</dbReference>
<evidence type="ECO:0000313" key="3">
    <source>
        <dbReference type="Proteomes" id="UP000332515"/>
    </source>
</evidence>
<comment type="caution">
    <text evidence="2">The sequence shown here is derived from an EMBL/GenBank/DDBJ whole genome shotgun (WGS) entry which is preliminary data.</text>
</comment>
<dbReference type="Proteomes" id="UP000332515">
    <property type="component" value="Unassembled WGS sequence"/>
</dbReference>
<dbReference type="GO" id="GO:0005737">
    <property type="term" value="C:cytoplasm"/>
    <property type="evidence" value="ECO:0007669"/>
    <property type="project" value="TreeGrafter"/>
</dbReference>
<name>A0A6A7Y413_9HYPH</name>
<sequence>MFGLGTRMRWFKALPSLPPGVRVYAMSDIHGRCDLFEANLERIVRLEALDPAPSPYLILLGDLIDRGPASAMLVDLLCRYGDRIDRIVLLPLLGNHEDLFLDFMAGQGAPTRLWLENGGIETLASYGILNVDPAAEDLGPLWDAAHAAVPSEHVAFLRDRPLFTVLGSYLFVHAGVRPGVALEDQTRHDLLWIRDEFLNHDEPFEHFVIHGHTPTRRPDFRRNRINIDTLAVLSGRLTCLLLEEDKVRVF</sequence>
<dbReference type="InterPro" id="IPR004843">
    <property type="entry name" value="Calcineurin-like_PHP"/>
</dbReference>
<keyword evidence="3" id="KW-1185">Reference proteome</keyword>
<evidence type="ECO:0000259" key="1">
    <source>
        <dbReference type="Pfam" id="PF00149"/>
    </source>
</evidence>
<dbReference type="PANTHER" id="PTHR42850">
    <property type="entry name" value="METALLOPHOSPHOESTERASE"/>
    <property type="match status" value="1"/>
</dbReference>
<proteinExistence type="predicted"/>